<dbReference type="KEGG" id="uvi:66064142"/>
<accession>A0A063C7V5</accession>
<keyword evidence="10" id="KW-0411">Iron-sulfur</keyword>
<comment type="similarity">
    <text evidence="2 13">Belongs to the Nth/MutY family.</text>
</comment>
<keyword evidence="5" id="KW-0004">4Fe-4S</keyword>
<feature type="compositionally biased region" description="Polar residues" evidence="14">
    <location>
        <begin position="417"/>
        <end position="428"/>
    </location>
</feature>
<dbReference type="PANTHER" id="PTHR42944:SF1">
    <property type="entry name" value="ADENINE DNA GLYCOSYLASE"/>
    <property type="match status" value="1"/>
</dbReference>
<evidence type="ECO:0000256" key="9">
    <source>
        <dbReference type="ARBA" id="ARBA00023004"/>
    </source>
</evidence>
<dbReference type="GO" id="GO:0046872">
    <property type="term" value="F:metal ion binding"/>
    <property type="evidence" value="ECO:0007669"/>
    <property type="project" value="UniProtKB-UniRule"/>
</dbReference>
<name>A0A063C7V5_USTVR</name>
<dbReference type="SUPFAM" id="SSF55811">
    <property type="entry name" value="Nudix"/>
    <property type="match status" value="1"/>
</dbReference>
<evidence type="ECO:0000256" key="11">
    <source>
        <dbReference type="ARBA" id="ARBA00023204"/>
    </source>
</evidence>
<keyword evidence="18" id="KW-1185">Reference proteome</keyword>
<dbReference type="CDD" id="cd00056">
    <property type="entry name" value="ENDO3c"/>
    <property type="match status" value="1"/>
</dbReference>
<dbReference type="STRING" id="1159556.A0A063C7V5"/>
<evidence type="ECO:0000259" key="15">
    <source>
        <dbReference type="SMART" id="SM00478"/>
    </source>
</evidence>
<reference evidence="19" key="2">
    <citation type="journal article" date="2016" name="Genome Announc.">
        <title>Genome sequence of Ustilaginoidea virens IPU010, a rice pathogenic fungus causing false smut.</title>
        <authorList>
            <person name="Kumagai T."/>
            <person name="Ishii T."/>
            <person name="Terai G."/>
            <person name="Umemura M."/>
            <person name="Machida M."/>
            <person name="Asai K."/>
        </authorList>
    </citation>
    <scope>NUCLEOTIDE SEQUENCE [LARGE SCALE GENOMIC DNA]</scope>
    <source>
        <strain evidence="19">IPU010</strain>
    </source>
</reference>
<dbReference type="Pfam" id="PF14815">
    <property type="entry name" value="NUDIX_4"/>
    <property type="match status" value="1"/>
</dbReference>
<dbReference type="Proteomes" id="UP000027002">
    <property type="component" value="Chromosome 3"/>
</dbReference>
<keyword evidence="9 13" id="KW-0408">Iron</keyword>
<dbReference type="InterPro" id="IPR003265">
    <property type="entry name" value="HhH-GPD_domain"/>
</dbReference>
<feature type="region of interest" description="Disordered" evidence="14">
    <location>
        <begin position="1"/>
        <end position="82"/>
    </location>
</feature>
<dbReference type="PANTHER" id="PTHR42944">
    <property type="entry name" value="ADENINE DNA GLYCOSYLASE"/>
    <property type="match status" value="1"/>
</dbReference>
<dbReference type="FunFam" id="1.10.340.30:FF:000002">
    <property type="entry name" value="Adenine DNA glycosylase"/>
    <property type="match status" value="1"/>
</dbReference>
<dbReference type="GO" id="GO:0000701">
    <property type="term" value="F:purine-specific mismatch base pair DNA N-glycosylase activity"/>
    <property type="evidence" value="ECO:0007669"/>
    <property type="project" value="UniProtKB-EC"/>
</dbReference>
<keyword evidence="7 13" id="KW-0227">DNA damage</keyword>
<evidence type="ECO:0000313" key="18">
    <source>
        <dbReference type="Proteomes" id="UP000027002"/>
    </source>
</evidence>
<dbReference type="SUPFAM" id="SSF48150">
    <property type="entry name" value="DNA-glycosylase"/>
    <property type="match status" value="1"/>
</dbReference>
<reference evidence="17" key="3">
    <citation type="submission" date="2020-03" db="EMBL/GenBank/DDBJ databases">
        <title>A mixture of massive structural variations and highly conserved coding sequences in Ustilaginoidea virens genome.</title>
        <authorList>
            <person name="Zhang K."/>
            <person name="Zhao Z."/>
            <person name="Zhang Z."/>
            <person name="Li Y."/>
            <person name="Hsiang T."/>
            <person name="Sun W."/>
        </authorList>
    </citation>
    <scope>NUCLEOTIDE SEQUENCE</scope>
    <source>
        <strain evidence="17">UV-8b</strain>
    </source>
</reference>
<dbReference type="EMBL" id="BBTG02000056">
    <property type="protein sequence ID" value="GAO18936.1"/>
    <property type="molecule type" value="Genomic_DNA"/>
</dbReference>
<dbReference type="GO" id="GO:0006298">
    <property type="term" value="P:mismatch repair"/>
    <property type="evidence" value="ECO:0007669"/>
    <property type="project" value="TreeGrafter"/>
</dbReference>
<comment type="function">
    <text evidence="13">Adenine glycosylase active on G-A mispairs.</text>
</comment>
<reference evidence="16" key="1">
    <citation type="journal article" date="2016" name="Genome Announc.">
        <title>Genome Sequence of Ustilaginoidea virens IPU010, a Rice Pathogenic Fungus Causing False Smut.</title>
        <authorList>
            <person name="Kumagai T."/>
            <person name="Ishii T."/>
            <person name="Terai G."/>
            <person name="Umemura M."/>
            <person name="Machida M."/>
            <person name="Asai K."/>
        </authorList>
    </citation>
    <scope>NUCLEOTIDE SEQUENCE [LARGE SCALE GENOMIC DNA]</scope>
    <source>
        <strain evidence="16">IPU010</strain>
    </source>
</reference>
<evidence type="ECO:0000256" key="2">
    <source>
        <dbReference type="ARBA" id="ARBA00008343"/>
    </source>
</evidence>
<evidence type="ECO:0000256" key="8">
    <source>
        <dbReference type="ARBA" id="ARBA00022801"/>
    </source>
</evidence>
<evidence type="ECO:0000256" key="5">
    <source>
        <dbReference type="ARBA" id="ARBA00022485"/>
    </source>
</evidence>
<comment type="cofactor">
    <cofactor evidence="13">
        <name>[4Fe-4S] cluster</name>
        <dbReference type="ChEBI" id="CHEBI:49883"/>
    </cofactor>
    <text evidence="13">Binds 1 [4Fe-4S] cluster.</text>
</comment>
<protein>
    <recommendedName>
        <fullName evidence="4 13">Adenine DNA glycosylase</fullName>
        <ecNumber evidence="3 13">3.2.2.31</ecNumber>
    </recommendedName>
</protein>
<organism evidence="16 19">
    <name type="scientific">Ustilaginoidea virens</name>
    <name type="common">Rice false smut fungus</name>
    <name type="synonym">Villosiclava virens</name>
    <dbReference type="NCBI Taxonomy" id="1159556"/>
    <lineage>
        <taxon>Eukaryota</taxon>
        <taxon>Fungi</taxon>
        <taxon>Dikarya</taxon>
        <taxon>Ascomycota</taxon>
        <taxon>Pezizomycotina</taxon>
        <taxon>Sordariomycetes</taxon>
        <taxon>Hypocreomycetidae</taxon>
        <taxon>Hypocreales</taxon>
        <taxon>Clavicipitaceae</taxon>
        <taxon>Ustilaginoidea</taxon>
    </lineage>
</organism>
<dbReference type="GO" id="GO:0006285">
    <property type="term" value="P:base-excision repair, AP site formation"/>
    <property type="evidence" value="ECO:0007669"/>
    <property type="project" value="UniProtKB-ARBA"/>
</dbReference>
<dbReference type="GO" id="GO:0005634">
    <property type="term" value="C:nucleus"/>
    <property type="evidence" value="ECO:0007669"/>
    <property type="project" value="TreeGrafter"/>
</dbReference>
<evidence type="ECO:0000256" key="13">
    <source>
        <dbReference type="RuleBase" id="RU365096"/>
    </source>
</evidence>
<keyword evidence="6" id="KW-0479">Metal-binding</keyword>
<evidence type="ECO:0000256" key="3">
    <source>
        <dbReference type="ARBA" id="ARBA00012045"/>
    </source>
</evidence>
<keyword evidence="11" id="KW-0234">DNA repair</keyword>
<dbReference type="InterPro" id="IPR044298">
    <property type="entry name" value="MIG/MutY"/>
</dbReference>
<dbReference type="Pfam" id="PF00730">
    <property type="entry name" value="HhH-GPD"/>
    <property type="match status" value="1"/>
</dbReference>
<proteinExistence type="inferred from homology"/>
<keyword evidence="8" id="KW-0378">Hydrolase</keyword>
<sequence length="604" mass="65913">MAGKRALRASSTNLAPNRPKKGIPSSTARRNAAAPGSDDDSYDDSYDDSFGRASESAGEKARSTKRRKVSGPRAARPKTTSFTSLFEPGVATIRQPCSPLDGRRHSLSYHRPLLLCETKGLEHRQSLLSWFDSVSASRSMPWRKSWIDPRAAPDLDQQELRKQLEVRAYQVWISEIMLQQTRVAVVIDYWNRWMAKWPCIQDLAAADAEDVLAAWRGLGYYSRATRIHQAAKLVVSDPAMQGLLPSVAAELEARVPGVGRYTAGAISAIVFGRAAPMVDGNVLRVLSRQLGIHGNIKTDKKVIDTIWAAADALVKAVARDRGAQEDPRADVSSRPGRWGQALMELGSTVCSPKPNCSQCPITASCRVYNEARNMGRRPDSGAPADIEDVCSLCEPFEDAAAQDADLAASEESKVRGGTQSKAKQTTLSDFGLAAKSPAPRDAKREADAQEAISNYARRFPVKVVKKAVRAEEAVVCAIQGPDKTYLIHRRPERGLLAGLWEFPSKTVPHEDCSAAQRKEIATAHVGSLFGSRGKAEVEHVSEIGSVPWLFSHLKLTMYVHVFRVAGRVSPESTSVPARWTADVEGESMGTGMRKCWALVQACLG</sequence>
<evidence type="ECO:0000256" key="7">
    <source>
        <dbReference type="ARBA" id="ARBA00022763"/>
    </source>
</evidence>
<dbReference type="InterPro" id="IPR011257">
    <property type="entry name" value="DNA_glycosylase"/>
</dbReference>
<dbReference type="CDD" id="cd03431">
    <property type="entry name" value="NUDIX_DNA_Glycosylase_C-MutY"/>
    <property type="match status" value="1"/>
</dbReference>
<dbReference type="InterPro" id="IPR029119">
    <property type="entry name" value="MutY_C"/>
</dbReference>
<evidence type="ECO:0000256" key="12">
    <source>
        <dbReference type="ARBA" id="ARBA00023295"/>
    </source>
</evidence>
<dbReference type="InterPro" id="IPR023170">
    <property type="entry name" value="HhH_base_excis_C"/>
</dbReference>
<feature type="region of interest" description="Disordered" evidence="14">
    <location>
        <begin position="406"/>
        <end position="447"/>
    </location>
</feature>
<evidence type="ECO:0000256" key="10">
    <source>
        <dbReference type="ARBA" id="ARBA00023014"/>
    </source>
</evidence>
<feature type="compositionally biased region" description="Acidic residues" evidence="14">
    <location>
        <begin position="37"/>
        <end position="47"/>
    </location>
</feature>
<dbReference type="GO" id="GO:0034039">
    <property type="term" value="F:8-oxo-7,8-dihydroguanine DNA N-glycosylase activity"/>
    <property type="evidence" value="ECO:0007669"/>
    <property type="project" value="TreeGrafter"/>
</dbReference>
<dbReference type="HOGENOM" id="CLU_012862_0_0_1"/>
<dbReference type="EMBL" id="CP072755">
    <property type="protein sequence ID" value="QUC19123.1"/>
    <property type="molecule type" value="Genomic_DNA"/>
</dbReference>
<evidence type="ECO:0000256" key="6">
    <source>
        <dbReference type="ARBA" id="ARBA00022723"/>
    </source>
</evidence>
<keyword evidence="12 13" id="KW-0326">Glycosidase</keyword>
<evidence type="ECO:0000313" key="16">
    <source>
        <dbReference type="EMBL" id="GAO18936.1"/>
    </source>
</evidence>
<feature type="domain" description="HhH-GPD" evidence="15">
    <location>
        <begin position="177"/>
        <end position="348"/>
    </location>
</feature>
<dbReference type="OrthoDB" id="10248838at2759"/>
<gene>
    <name evidence="17" type="ORF">UV8b_03364</name>
    <name evidence="16" type="ORF">UVI_02058800</name>
</gene>
<dbReference type="GeneID" id="66064142"/>
<dbReference type="GO" id="GO:0051539">
    <property type="term" value="F:4 iron, 4 sulfur cluster binding"/>
    <property type="evidence" value="ECO:0007669"/>
    <property type="project" value="UniProtKB-UniRule"/>
</dbReference>
<dbReference type="Gene3D" id="3.90.79.10">
    <property type="entry name" value="Nucleoside Triphosphate Pyrophosphohydrolase"/>
    <property type="match status" value="1"/>
</dbReference>
<dbReference type="Gene3D" id="1.10.1670.10">
    <property type="entry name" value="Helix-hairpin-Helix base-excision DNA repair enzymes (C-terminal)"/>
    <property type="match status" value="1"/>
</dbReference>
<evidence type="ECO:0000256" key="1">
    <source>
        <dbReference type="ARBA" id="ARBA00000843"/>
    </source>
</evidence>
<dbReference type="GO" id="GO:0035485">
    <property type="term" value="F:adenine/guanine mispair binding"/>
    <property type="evidence" value="ECO:0007669"/>
    <property type="project" value="TreeGrafter"/>
</dbReference>
<dbReference type="EC" id="3.2.2.31" evidence="3 13"/>
<dbReference type="RefSeq" id="XP_042996796.1">
    <property type="nucleotide sequence ID" value="XM_043140862.1"/>
</dbReference>
<evidence type="ECO:0000313" key="17">
    <source>
        <dbReference type="EMBL" id="QUC19123.1"/>
    </source>
</evidence>
<dbReference type="InterPro" id="IPR015797">
    <property type="entry name" value="NUDIX_hydrolase-like_dom_sf"/>
</dbReference>
<dbReference type="SMART" id="SM00478">
    <property type="entry name" value="ENDO3c"/>
    <property type="match status" value="1"/>
</dbReference>
<dbReference type="Proteomes" id="UP000054053">
    <property type="component" value="Unassembled WGS sequence"/>
</dbReference>
<evidence type="ECO:0000313" key="19">
    <source>
        <dbReference type="Proteomes" id="UP000054053"/>
    </source>
</evidence>
<evidence type="ECO:0000256" key="14">
    <source>
        <dbReference type="SAM" id="MobiDB-lite"/>
    </source>
</evidence>
<evidence type="ECO:0000256" key="4">
    <source>
        <dbReference type="ARBA" id="ARBA00022023"/>
    </source>
</evidence>
<comment type="catalytic activity">
    <reaction evidence="1 13">
        <text>Hydrolyzes free adenine bases from 7,8-dihydro-8-oxoguanine:adenine mismatched double-stranded DNA, leaving an apurinic site.</text>
        <dbReference type="EC" id="3.2.2.31"/>
    </reaction>
</comment>
<dbReference type="AlphaFoldDB" id="A0A063C7V5"/>
<dbReference type="Gene3D" id="1.10.340.30">
    <property type="entry name" value="Hypothetical protein, domain 2"/>
    <property type="match status" value="1"/>
</dbReference>
<feature type="compositionally biased region" description="Basic and acidic residues" evidence="14">
    <location>
        <begin position="438"/>
        <end position="447"/>
    </location>
</feature>
<dbReference type="GO" id="GO:0032357">
    <property type="term" value="F:oxidized purine DNA binding"/>
    <property type="evidence" value="ECO:0007669"/>
    <property type="project" value="TreeGrafter"/>
</dbReference>